<evidence type="ECO:0000313" key="3">
    <source>
        <dbReference type="Proteomes" id="UP000675968"/>
    </source>
</evidence>
<comment type="caution">
    <text evidence="2">The sequence shown here is derived from an EMBL/GenBank/DDBJ whole genome shotgun (WGS) entry which is preliminary data.</text>
</comment>
<proteinExistence type="predicted"/>
<dbReference type="Proteomes" id="UP000675968">
    <property type="component" value="Unassembled WGS sequence"/>
</dbReference>
<evidence type="ECO:0000256" key="1">
    <source>
        <dbReference type="SAM" id="Phobius"/>
    </source>
</evidence>
<dbReference type="AlphaFoldDB" id="A0A8T4LEX0"/>
<organism evidence="2 3">
    <name type="scientific">Candidatus Iainarchaeum sp</name>
    <dbReference type="NCBI Taxonomy" id="3101447"/>
    <lineage>
        <taxon>Archaea</taxon>
        <taxon>Candidatus Iainarchaeota</taxon>
        <taxon>Candidatus Iainarchaeia</taxon>
        <taxon>Candidatus Iainarchaeales</taxon>
        <taxon>Candidatus Iainarchaeaceae</taxon>
        <taxon>Candidatus Iainarchaeum</taxon>
    </lineage>
</organism>
<protein>
    <submittedName>
        <fullName evidence="2">Uncharacterized protein</fullName>
    </submittedName>
</protein>
<gene>
    <name evidence="2" type="ORF">J4215_02530</name>
</gene>
<feature type="transmembrane region" description="Helical" evidence="1">
    <location>
        <begin position="17"/>
        <end position="39"/>
    </location>
</feature>
<reference evidence="2" key="1">
    <citation type="submission" date="2021-03" db="EMBL/GenBank/DDBJ databases">
        <authorList>
            <person name="Jaffe A."/>
        </authorList>
    </citation>
    <scope>NUCLEOTIDE SEQUENCE</scope>
    <source>
        <strain evidence="2">RIFCSPLOWO2_01_FULL_AR10_48_17</strain>
    </source>
</reference>
<keyword evidence="1" id="KW-0472">Membrane</keyword>
<sequence>MALIPLSQRGQAAITDAMYFLIIATTLSAFLFSFSVLYGENLERNVQKKELQEFTSSALKTILYTTIPRDMTNPNPKENDFLLAGLKEDYFDDESFSRTAYALRDNIQNAMIPLAPAYDYLFYFYIPPEQLASTGSSTLDSFPFFLFYKSTYTVTHDPDPRYASDPRYVIVENQGHTFFFCRPQSISDVDNLLFAISNKSKTSGRSQLLVSQAGSDLKYRNVQADLIVWPSASFPDQAGSPNDVFGPLRCCEADVPDFPASACAQTNKIFEKHATP</sequence>
<accession>A0A8T4LEX0</accession>
<keyword evidence="1" id="KW-0812">Transmembrane</keyword>
<keyword evidence="1" id="KW-1133">Transmembrane helix</keyword>
<reference evidence="2" key="2">
    <citation type="submission" date="2021-05" db="EMBL/GenBank/DDBJ databases">
        <title>Protein family content uncovers lineage relationships and bacterial pathway maintenance mechanisms in DPANN archaea.</title>
        <authorList>
            <person name="Castelle C.J."/>
            <person name="Meheust R."/>
            <person name="Jaffe A.L."/>
            <person name="Seitz K."/>
            <person name="Gong X."/>
            <person name="Baker B.J."/>
            <person name="Banfield J.F."/>
        </authorList>
    </citation>
    <scope>NUCLEOTIDE SEQUENCE</scope>
    <source>
        <strain evidence="2">RIFCSPLOWO2_01_FULL_AR10_48_17</strain>
    </source>
</reference>
<dbReference type="EMBL" id="JAGVWC010000009">
    <property type="protein sequence ID" value="MBS3061436.1"/>
    <property type="molecule type" value="Genomic_DNA"/>
</dbReference>
<evidence type="ECO:0000313" key="2">
    <source>
        <dbReference type="EMBL" id="MBS3061436.1"/>
    </source>
</evidence>
<name>A0A8T4LEX0_9ARCH</name>